<dbReference type="InterPro" id="IPR005025">
    <property type="entry name" value="FMN_Rdtase-like_dom"/>
</dbReference>
<evidence type="ECO:0000256" key="2">
    <source>
        <dbReference type="ARBA" id="ARBA00022643"/>
    </source>
</evidence>
<dbReference type="GO" id="GO:0016491">
    <property type="term" value="F:oxidoreductase activity"/>
    <property type="evidence" value="ECO:0007669"/>
    <property type="project" value="InterPro"/>
</dbReference>
<organism evidence="4 5">
    <name type="scientific">Bilifractor porci</name>
    <dbReference type="NCBI Taxonomy" id="2606636"/>
    <lineage>
        <taxon>Bacteria</taxon>
        <taxon>Bacillati</taxon>
        <taxon>Bacillota</taxon>
        <taxon>Clostridia</taxon>
        <taxon>Lachnospirales</taxon>
        <taxon>Lachnospiraceae</taxon>
        <taxon>Bilifractor</taxon>
    </lineage>
</organism>
<feature type="domain" description="NADPH-dependent FMN reductase-like" evidence="3">
    <location>
        <begin position="4"/>
        <end position="114"/>
    </location>
</feature>
<keyword evidence="2" id="KW-0288">FMN</keyword>
<evidence type="ECO:0000256" key="1">
    <source>
        <dbReference type="ARBA" id="ARBA00022630"/>
    </source>
</evidence>
<dbReference type="PANTHER" id="PTHR43278:SF2">
    <property type="entry name" value="IRON-SULFUR FLAVOPROTEIN"/>
    <property type="match status" value="1"/>
</dbReference>
<evidence type="ECO:0000313" key="4">
    <source>
        <dbReference type="EMBL" id="MST82880.1"/>
    </source>
</evidence>
<evidence type="ECO:0000313" key="5">
    <source>
        <dbReference type="Proteomes" id="UP000466864"/>
    </source>
</evidence>
<dbReference type="Pfam" id="PF03358">
    <property type="entry name" value="FMN_red"/>
    <property type="match status" value="1"/>
</dbReference>
<dbReference type="Proteomes" id="UP000466864">
    <property type="component" value="Unassembled WGS sequence"/>
</dbReference>
<dbReference type="AlphaFoldDB" id="A0A7X2PA47"/>
<dbReference type="SUPFAM" id="SSF52218">
    <property type="entry name" value="Flavoproteins"/>
    <property type="match status" value="1"/>
</dbReference>
<sequence>MSKRIVAVNAGPRIGWNTDTLIDEAIKGAESAGAEVEKFDLFKLERYTGCISCFGCKREKNKGHCICRDGLTPVLNAIREADGLIIGSPNYLGEMTASFRALYERLIFQNLTYNAETPCCNQNVLPVLLIMTSNSPDYGYQALLNNYQQTMSRFVGPTEVFVSGETLQLKDYSGTDWEWSIFDPEAKRIRHETIFPQECQKAYELGEALINKAKED</sequence>
<accession>A0A7X2PA47</accession>
<dbReference type="RefSeq" id="WP_154458782.1">
    <property type="nucleotide sequence ID" value="NZ_VUMV01000009.1"/>
</dbReference>
<proteinExistence type="predicted"/>
<dbReference type="Gene3D" id="3.40.50.360">
    <property type="match status" value="1"/>
</dbReference>
<dbReference type="PANTHER" id="PTHR43278">
    <property type="entry name" value="NAD(P)H-DEPENDENT FMN-CONTAINING OXIDOREDUCTASE YWQN-RELATED"/>
    <property type="match status" value="1"/>
</dbReference>
<reference evidence="4 5" key="1">
    <citation type="submission" date="2019-08" db="EMBL/GenBank/DDBJ databases">
        <title>In-depth cultivation of the pig gut microbiome towards novel bacterial diversity and tailored functional studies.</title>
        <authorList>
            <person name="Wylensek D."/>
            <person name="Hitch T.C.A."/>
            <person name="Clavel T."/>
        </authorList>
    </citation>
    <scope>NUCLEOTIDE SEQUENCE [LARGE SCALE GENOMIC DNA]</scope>
    <source>
        <strain evidence="4 5">Oil+RF-744-WCA-WT-13</strain>
    </source>
</reference>
<dbReference type="EMBL" id="VUMV01000009">
    <property type="protein sequence ID" value="MST82880.1"/>
    <property type="molecule type" value="Genomic_DNA"/>
</dbReference>
<comment type="caution">
    <text evidence="4">The sequence shown here is derived from an EMBL/GenBank/DDBJ whole genome shotgun (WGS) entry which is preliminary data.</text>
</comment>
<protein>
    <submittedName>
        <fullName evidence="4">Flavodoxin family protein</fullName>
    </submittedName>
</protein>
<keyword evidence="5" id="KW-1185">Reference proteome</keyword>
<gene>
    <name evidence="4" type="ORF">FYJ60_11235</name>
</gene>
<name>A0A7X2PA47_9FIRM</name>
<dbReference type="InterPro" id="IPR029039">
    <property type="entry name" value="Flavoprotein-like_sf"/>
</dbReference>
<evidence type="ECO:0000259" key="3">
    <source>
        <dbReference type="Pfam" id="PF03358"/>
    </source>
</evidence>
<dbReference type="InterPro" id="IPR051796">
    <property type="entry name" value="ISF_SsuE-like"/>
</dbReference>
<keyword evidence="1" id="KW-0285">Flavoprotein</keyword>